<protein>
    <submittedName>
        <fullName evidence="1">Uncharacterized protein</fullName>
    </submittedName>
</protein>
<proteinExistence type="predicted"/>
<dbReference type="EMBL" id="CP001807">
    <property type="protein sequence ID" value="ACY49384.1"/>
    <property type="molecule type" value="Genomic_DNA"/>
</dbReference>
<sequence length="139" mass="15702">MACIAGWGCATSQRAAGIYTTELGRAPSQSILIENILVVLNSHGYQVRSVSSRMLETEWRLEDAPYALQEEGITQLRDRIIVILGQRGRGYYTAQLRGEEQVLMDGQWQQRALTAAALERYRAIAAQVKQRLQPYMTQE</sequence>
<accession>D0MFC8</accession>
<reference evidence="1 2" key="1">
    <citation type="journal article" date="2009" name="Stand. Genomic Sci.">
        <title>Complete genome sequence of Rhodothermus marinus type strain (R-10).</title>
        <authorList>
            <person name="Nolan M."/>
            <person name="Tindall B.J."/>
            <person name="Pomrenke H."/>
            <person name="Lapidus A."/>
            <person name="Copeland A."/>
            <person name="Glavina Del Rio T."/>
            <person name="Lucas S."/>
            <person name="Chen F."/>
            <person name="Tice H."/>
            <person name="Cheng J.F."/>
            <person name="Saunders E."/>
            <person name="Han C."/>
            <person name="Bruce D."/>
            <person name="Goodwin L."/>
            <person name="Chain P."/>
            <person name="Pitluck S."/>
            <person name="Ovchinikova G."/>
            <person name="Pati A."/>
            <person name="Ivanova N."/>
            <person name="Mavromatis K."/>
            <person name="Chen A."/>
            <person name="Palaniappan K."/>
            <person name="Land M."/>
            <person name="Hauser L."/>
            <person name="Chang Y.J."/>
            <person name="Jeffries C.D."/>
            <person name="Brettin T."/>
            <person name="Goker M."/>
            <person name="Bristow J."/>
            <person name="Eisen J.A."/>
            <person name="Markowitz V."/>
            <person name="Hugenholtz P."/>
            <person name="Kyrpides N.C."/>
            <person name="Klenk H.P."/>
            <person name="Detter J.C."/>
        </authorList>
    </citation>
    <scope>NUCLEOTIDE SEQUENCE [LARGE SCALE GENOMIC DNA]</scope>
    <source>
        <strain evidence="2">ATCC 43812 / DSM 4252 / R-10</strain>
    </source>
</reference>
<dbReference type="Proteomes" id="UP000002221">
    <property type="component" value="Chromosome"/>
</dbReference>
<evidence type="ECO:0000313" key="2">
    <source>
        <dbReference type="Proteomes" id="UP000002221"/>
    </source>
</evidence>
<organism evidence="1 2">
    <name type="scientific">Rhodothermus marinus (strain ATCC 43812 / DSM 4252 / R-10)</name>
    <name type="common">Rhodothermus obamensis</name>
    <dbReference type="NCBI Taxonomy" id="518766"/>
    <lineage>
        <taxon>Bacteria</taxon>
        <taxon>Pseudomonadati</taxon>
        <taxon>Rhodothermota</taxon>
        <taxon>Rhodothermia</taxon>
        <taxon>Rhodothermales</taxon>
        <taxon>Rhodothermaceae</taxon>
        <taxon>Rhodothermus</taxon>
    </lineage>
</organism>
<keyword evidence="2" id="KW-1185">Reference proteome</keyword>
<evidence type="ECO:0000313" key="1">
    <source>
        <dbReference type="EMBL" id="ACY49384.1"/>
    </source>
</evidence>
<dbReference type="STRING" id="518766.Rmar_2508"/>
<dbReference type="AlphaFoldDB" id="D0MFC8"/>
<dbReference type="RefSeq" id="WP_012844994.1">
    <property type="nucleotide sequence ID" value="NC_013501.1"/>
</dbReference>
<dbReference type="KEGG" id="rmr:Rmar_2508"/>
<name>D0MFC8_RHOM4</name>
<gene>
    <name evidence="1" type="ordered locus">Rmar_2508</name>
</gene>
<dbReference type="HOGENOM" id="CLU_1843566_0_0_10"/>